<dbReference type="Gene3D" id="1.20.1050.10">
    <property type="match status" value="1"/>
</dbReference>
<dbReference type="SUPFAM" id="SSF52833">
    <property type="entry name" value="Thioredoxin-like"/>
    <property type="match status" value="1"/>
</dbReference>
<accession>A0A848EH41</accession>
<dbReference type="PROSITE" id="PS50405">
    <property type="entry name" value="GST_CTER"/>
    <property type="match status" value="1"/>
</dbReference>
<comment type="caution">
    <text evidence="3">The sequence shown here is derived from an EMBL/GenBank/DDBJ whole genome shotgun (WGS) entry which is preliminary data.</text>
</comment>
<name>A0A848EH41_9PROT</name>
<dbReference type="CDD" id="cd03046">
    <property type="entry name" value="GST_N_GTT1_like"/>
    <property type="match status" value="1"/>
</dbReference>
<protein>
    <submittedName>
        <fullName evidence="3">Glutathione S-transferase family protein</fullName>
    </submittedName>
</protein>
<dbReference type="RefSeq" id="WP_170054928.1">
    <property type="nucleotide sequence ID" value="NZ_JABBKX010000005.1"/>
</dbReference>
<evidence type="ECO:0000313" key="3">
    <source>
        <dbReference type="EMBL" id="NMJ42698.1"/>
    </source>
</evidence>
<dbReference type="InterPro" id="IPR040079">
    <property type="entry name" value="Glutathione_S-Trfase"/>
</dbReference>
<dbReference type="Pfam" id="PF13409">
    <property type="entry name" value="GST_N_2"/>
    <property type="match status" value="1"/>
</dbReference>
<dbReference type="SFLD" id="SFLDG01150">
    <property type="entry name" value="Main.1:_Beta-like"/>
    <property type="match status" value="1"/>
</dbReference>
<evidence type="ECO:0000259" key="2">
    <source>
        <dbReference type="PROSITE" id="PS50405"/>
    </source>
</evidence>
<dbReference type="PROSITE" id="PS50404">
    <property type="entry name" value="GST_NTER"/>
    <property type="match status" value="1"/>
</dbReference>
<dbReference type="Pfam" id="PF13410">
    <property type="entry name" value="GST_C_2"/>
    <property type="match status" value="1"/>
</dbReference>
<dbReference type="EMBL" id="JABBKX010000005">
    <property type="protein sequence ID" value="NMJ42698.1"/>
    <property type="molecule type" value="Genomic_DNA"/>
</dbReference>
<dbReference type="InterPro" id="IPR036282">
    <property type="entry name" value="Glutathione-S-Trfase_C_sf"/>
</dbReference>
<feature type="domain" description="GST N-terminal" evidence="1">
    <location>
        <begin position="4"/>
        <end position="91"/>
    </location>
</feature>
<feature type="domain" description="GST C-terminal" evidence="2">
    <location>
        <begin position="97"/>
        <end position="212"/>
    </location>
</feature>
<dbReference type="PANTHER" id="PTHR44051">
    <property type="entry name" value="GLUTATHIONE S-TRANSFERASE-RELATED"/>
    <property type="match status" value="1"/>
</dbReference>
<dbReference type="PANTHER" id="PTHR44051:SF21">
    <property type="entry name" value="GLUTATHIONE S-TRANSFERASE FAMILY PROTEIN"/>
    <property type="match status" value="1"/>
</dbReference>
<gene>
    <name evidence="3" type="ORF">GWK16_15730</name>
</gene>
<dbReference type="InterPro" id="IPR010987">
    <property type="entry name" value="Glutathione-S-Trfase_C-like"/>
</dbReference>
<dbReference type="SFLD" id="SFLDS00019">
    <property type="entry name" value="Glutathione_Transferase_(cytos"/>
    <property type="match status" value="1"/>
</dbReference>
<dbReference type="InterPro" id="IPR036249">
    <property type="entry name" value="Thioredoxin-like_sf"/>
</dbReference>
<sequence length="212" mass="22457">MASSPRFLLHHAPRSRSVSALWMLEEAGAAYELRWHDLQAGTQKDPAFLAVNPAGKLPALVDRGPDGSWSAVVTEVAAIAAYLADLHPGADLAPPIGTQDRADYCFWMAYGPAVVEPAFADAVFPRAAAAPASALGWPSMDDVVARIEARLAGRSWLLGERFSAADLVVGGLLAFINQFGRLKAGSEVARYVAAIEARPARQRAAATEGPKP</sequence>
<keyword evidence="4" id="KW-1185">Reference proteome</keyword>
<dbReference type="Proteomes" id="UP000548582">
    <property type="component" value="Unassembled WGS sequence"/>
</dbReference>
<dbReference type="InterPro" id="IPR004045">
    <property type="entry name" value="Glutathione_S-Trfase_N"/>
</dbReference>
<dbReference type="Gene3D" id="3.40.30.10">
    <property type="entry name" value="Glutaredoxin"/>
    <property type="match status" value="1"/>
</dbReference>
<dbReference type="GO" id="GO:0016740">
    <property type="term" value="F:transferase activity"/>
    <property type="evidence" value="ECO:0007669"/>
    <property type="project" value="UniProtKB-KW"/>
</dbReference>
<proteinExistence type="predicted"/>
<dbReference type="SUPFAM" id="SSF47616">
    <property type="entry name" value="GST C-terminal domain-like"/>
    <property type="match status" value="1"/>
</dbReference>
<organism evidence="3 4">
    <name type="scientific">Neoroseomonas marina</name>
    <dbReference type="NCBI Taxonomy" id="1232220"/>
    <lineage>
        <taxon>Bacteria</taxon>
        <taxon>Pseudomonadati</taxon>
        <taxon>Pseudomonadota</taxon>
        <taxon>Alphaproteobacteria</taxon>
        <taxon>Acetobacterales</taxon>
        <taxon>Acetobacteraceae</taxon>
        <taxon>Neoroseomonas</taxon>
    </lineage>
</organism>
<dbReference type="SFLD" id="SFLDG00358">
    <property type="entry name" value="Main_(cytGST)"/>
    <property type="match status" value="1"/>
</dbReference>
<evidence type="ECO:0000313" key="4">
    <source>
        <dbReference type="Proteomes" id="UP000548582"/>
    </source>
</evidence>
<evidence type="ECO:0000259" key="1">
    <source>
        <dbReference type="PROSITE" id="PS50404"/>
    </source>
</evidence>
<reference evidence="3 4" key="1">
    <citation type="submission" date="2020-03" db="EMBL/GenBank/DDBJ databases">
        <authorList>
            <person name="Sun Q."/>
        </authorList>
    </citation>
    <scope>NUCLEOTIDE SEQUENCE [LARGE SCALE GENOMIC DNA]</scope>
    <source>
        <strain evidence="3 4">JC162</strain>
    </source>
</reference>
<keyword evidence="3" id="KW-0808">Transferase</keyword>
<dbReference type="AlphaFoldDB" id="A0A848EH41"/>